<dbReference type="PROSITE" id="PS50043">
    <property type="entry name" value="HTH_LUXR_2"/>
    <property type="match status" value="1"/>
</dbReference>
<dbReference type="Gene3D" id="3.40.50.300">
    <property type="entry name" value="P-loop containing nucleotide triphosphate hydrolases"/>
    <property type="match status" value="1"/>
</dbReference>
<dbReference type="SUPFAM" id="SSF52540">
    <property type="entry name" value="P-loop containing nucleoside triphosphate hydrolases"/>
    <property type="match status" value="1"/>
</dbReference>
<name>A0A228HTS6_9BURK</name>
<feature type="domain" description="HTH luxR-type" evidence="5">
    <location>
        <begin position="852"/>
        <end position="917"/>
    </location>
</feature>
<dbReference type="PANTHER" id="PTHR44688">
    <property type="entry name" value="DNA-BINDING TRANSCRIPTIONAL ACTIVATOR DEVR_DOSR"/>
    <property type="match status" value="1"/>
</dbReference>
<accession>A0A228HTS6</accession>
<dbReference type="InterPro" id="IPR056884">
    <property type="entry name" value="NPHP3-like_N"/>
</dbReference>
<dbReference type="SUPFAM" id="SSF46894">
    <property type="entry name" value="C-terminal effector domain of the bipartite response regulators"/>
    <property type="match status" value="1"/>
</dbReference>
<dbReference type="SMART" id="SM00421">
    <property type="entry name" value="HTH_LUXR"/>
    <property type="match status" value="1"/>
</dbReference>
<evidence type="ECO:0000313" key="6">
    <source>
        <dbReference type="EMBL" id="OXI33566.1"/>
    </source>
</evidence>
<dbReference type="AlphaFoldDB" id="A0A228HTS6"/>
<protein>
    <recommendedName>
        <fullName evidence="5">HTH luxR-type domain-containing protein</fullName>
    </recommendedName>
</protein>
<evidence type="ECO:0000256" key="1">
    <source>
        <dbReference type="ARBA" id="ARBA00022737"/>
    </source>
</evidence>
<evidence type="ECO:0000256" key="3">
    <source>
        <dbReference type="ARBA" id="ARBA00023125"/>
    </source>
</evidence>
<dbReference type="InterPro" id="IPR059106">
    <property type="entry name" value="WHD_MalT"/>
</dbReference>
<dbReference type="InterPro" id="IPR011990">
    <property type="entry name" value="TPR-like_helical_dom_sf"/>
</dbReference>
<sequence>MNWNNWSRGRLAPPDFGFERVPTRAFALLRARALPRLTVVTAPPGYGKTVLLSAIYRWLRSGDERCLWLSLDERERDVRSVLALLRQALTDASQTTDDRHAQPAGPVADPVDILDPNHALEAIVGDLRQLRGRTILFIDNLDVCIDPMVSAFIERLTFHRVPDVRLVVSSVRNLPIDFVRMKLEVDGLLLGPDQLGFNRDETRQLFSLSGFAGLDDRAVQEIHAHTEGWPAAVRLAQVLMSEQRQFPCDPASAHFPPTPLRDFNGDQKDISRVLTERVLSIIDPARVNFLMEVALVREFNVELAEFITGNPNARDWLDDLLQRNLLIFSIGVGRRWFRLHTLLREYLLQEAKDRLSPARRSEVLKNAARWYEDRKDYVSALGSALEAPDVKRAESLIGRIARHVAADCGQMSLFVEWTEKLLSLGGDLPVQAQGWYVWALCHLMQYEKAGSALEMLDRRMSEDPAPPSAALETADLSFLRIVLAVSTDALDAAHDEALAWLNDTGHYDPLQVGTVTAVAALAALDRGDLAESERHLDAADGAIERSHSIFLRAWIGILRAALALSRARPDLADRILGNVRARVLSEIGESSPVLAIIDSVHARALTDQGKFADARVPLERSMQPANHFGVPMTTELGLGACVAMKPDGEIADTADSSLDEIARRYAPRIMTLLSAQRIRRRLHAGIEAETDSIELAGRVIQSGNRTHATGMRERSDWLLVGIELAIAKGLFKQAHDTIDAAMRLATTQGRTSDRVSLLLASMDAYARAGRKREATRALSRAIGLAHTGSLVYPFILYQRAVGKLIAKASARDFALIRPAEIDFLDRLHAICGQSQSDEDSDATRAFNSAAGPVDVVQPLTLRETQLLRLVNEGLSNQTLADQLSLSLPTVKWHLRNLYGKLGVRNRSAALAKARAYGLLN</sequence>
<dbReference type="InterPro" id="IPR016032">
    <property type="entry name" value="Sig_transdc_resp-reg_C-effctor"/>
</dbReference>
<comment type="caution">
    <text evidence="6">The sequence shown here is derived from an EMBL/GenBank/DDBJ whole genome shotgun (WGS) entry which is preliminary data.</text>
</comment>
<dbReference type="PRINTS" id="PR00038">
    <property type="entry name" value="HTHLUXR"/>
</dbReference>
<dbReference type="Proteomes" id="UP000214600">
    <property type="component" value="Unassembled WGS sequence"/>
</dbReference>
<reference evidence="7" key="1">
    <citation type="submission" date="2017-06" db="EMBL/GenBank/DDBJ databases">
        <authorList>
            <person name="LiPuma J."/>
            <person name="Spilker T."/>
        </authorList>
    </citation>
    <scope>NUCLEOTIDE SEQUENCE [LARGE SCALE GENOMIC DNA]</scope>
    <source>
        <strain evidence="7">AU17325</strain>
    </source>
</reference>
<evidence type="ECO:0000313" key="7">
    <source>
        <dbReference type="Proteomes" id="UP000214600"/>
    </source>
</evidence>
<keyword evidence="2" id="KW-0805">Transcription regulation</keyword>
<gene>
    <name evidence="6" type="ORF">CFB84_38205</name>
</gene>
<dbReference type="Gene3D" id="1.10.10.10">
    <property type="entry name" value="Winged helix-like DNA-binding domain superfamily/Winged helix DNA-binding domain"/>
    <property type="match status" value="1"/>
</dbReference>
<dbReference type="Pfam" id="PF25873">
    <property type="entry name" value="WHD_MalT"/>
    <property type="match status" value="1"/>
</dbReference>
<dbReference type="GO" id="GO:0006355">
    <property type="term" value="P:regulation of DNA-templated transcription"/>
    <property type="evidence" value="ECO:0007669"/>
    <property type="project" value="InterPro"/>
</dbReference>
<dbReference type="Gene3D" id="1.25.40.10">
    <property type="entry name" value="Tetratricopeptide repeat domain"/>
    <property type="match status" value="1"/>
</dbReference>
<dbReference type="Pfam" id="PF00196">
    <property type="entry name" value="GerE"/>
    <property type="match status" value="1"/>
</dbReference>
<evidence type="ECO:0000256" key="2">
    <source>
        <dbReference type="ARBA" id="ARBA00023015"/>
    </source>
</evidence>
<reference evidence="6 7" key="2">
    <citation type="submission" date="2017-08" db="EMBL/GenBank/DDBJ databases">
        <title>WGS of novel Burkholderia cepaca complex species.</title>
        <authorList>
            <person name="Lipuma J."/>
            <person name="Spilker T."/>
        </authorList>
    </citation>
    <scope>NUCLEOTIDE SEQUENCE [LARGE SCALE GENOMIC DNA]</scope>
    <source>
        <strain evidence="6 7">AU17325</strain>
    </source>
</reference>
<dbReference type="InterPro" id="IPR000792">
    <property type="entry name" value="Tscrpt_reg_LuxR_C"/>
</dbReference>
<dbReference type="CDD" id="cd06170">
    <property type="entry name" value="LuxR_C_like"/>
    <property type="match status" value="1"/>
</dbReference>
<dbReference type="PANTHER" id="PTHR44688:SF16">
    <property type="entry name" value="DNA-BINDING TRANSCRIPTIONAL ACTIVATOR DEVR_DOSR"/>
    <property type="match status" value="1"/>
</dbReference>
<evidence type="ECO:0000256" key="4">
    <source>
        <dbReference type="ARBA" id="ARBA00023163"/>
    </source>
</evidence>
<keyword evidence="4" id="KW-0804">Transcription</keyword>
<dbReference type="GO" id="GO:0003677">
    <property type="term" value="F:DNA binding"/>
    <property type="evidence" value="ECO:0007669"/>
    <property type="project" value="UniProtKB-KW"/>
</dbReference>
<dbReference type="Pfam" id="PF24883">
    <property type="entry name" value="NPHP3_N"/>
    <property type="match status" value="1"/>
</dbReference>
<keyword evidence="1" id="KW-0677">Repeat</keyword>
<dbReference type="EMBL" id="NKFA01000032">
    <property type="protein sequence ID" value="OXI33566.1"/>
    <property type="molecule type" value="Genomic_DNA"/>
</dbReference>
<keyword evidence="3" id="KW-0238">DNA-binding</keyword>
<dbReference type="InterPro" id="IPR027417">
    <property type="entry name" value="P-loop_NTPase"/>
</dbReference>
<dbReference type="InterPro" id="IPR036388">
    <property type="entry name" value="WH-like_DNA-bd_sf"/>
</dbReference>
<evidence type="ECO:0000259" key="5">
    <source>
        <dbReference type="PROSITE" id="PS50043"/>
    </source>
</evidence>
<proteinExistence type="predicted"/>
<organism evidence="6 7">
    <name type="scientific">Burkholderia aenigmatica</name>
    <dbReference type="NCBI Taxonomy" id="2015348"/>
    <lineage>
        <taxon>Bacteria</taxon>
        <taxon>Pseudomonadati</taxon>
        <taxon>Pseudomonadota</taxon>
        <taxon>Betaproteobacteria</taxon>
        <taxon>Burkholderiales</taxon>
        <taxon>Burkholderiaceae</taxon>
        <taxon>Burkholderia</taxon>
        <taxon>Burkholderia cepacia complex</taxon>
    </lineage>
</organism>